<evidence type="ECO:0000256" key="5">
    <source>
        <dbReference type="ARBA" id="ARBA00022801"/>
    </source>
</evidence>
<evidence type="ECO:0000313" key="11">
    <source>
        <dbReference type="Proteomes" id="UP001424459"/>
    </source>
</evidence>
<keyword evidence="8" id="KW-0326">Glycosidase</keyword>
<dbReference type="InterPro" id="IPR013858">
    <property type="entry name" value="Peptidase_M10B_C"/>
</dbReference>
<keyword evidence="7" id="KW-0406">Ion transport</keyword>
<organism evidence="10 11">
    <name type="scientific">Sphingomonas rosea</name>
    <dbReference type="NCBI Taxonomy" id="335605"/>
    <lineage>
        <taxon>Bacteria</taxon>
        <taxon>Pseudomonadati</taxon>
        <taxon>Pseudomonadota</taxon>
        <taxon>Alphaproteobacteria</taxon>
        <taxon>Sphingomonadales</taxon>
        <taxon>Sphingomonadaceae</taxon>
        <taxon>Sphingomonas</taxon>
    </lineage>
</organism>
<keyword evidence="2" id="KW-0964">Secreted</keyword>
<dbReference type="PANTHER" id="PTHR11878">
    <property type="entry name" value="SODIUM/CALCIUM EXCHANGER"/>
    <property type="match status" value="1"/>
</dbReference>
<dbReference type="InterPro" id="IPR017853">
    <property type="entry name" value="GH"/>
</dbReference>
<comment type="subcellular location">
    <subcellularLocation>
        <location evidence="1">Secreted</location>
    </subcellularLocation>
</comment>
<evidence type="ECO:0000256" key="1">
    <source>
        <dbReference type="ARBA" id="ARBA00004613"/>
    </source>
</evidence>
<dbReference type="InterPro" id="IPR001547">
    <property type="entry name" value="Glyco_hydro_5"/>
</dbReference>
<feature type="domain" description="Calx-beta" evidence="9">
    <location>
        <begin position="662"/>
        <end position="767"/>
    </location>
</feature>
<dbReference type="Gene3D" id="2.60.40.2030">
    <property type="match status" value="4"/>
</dbReference>
<dbReference type="Gene3D" id="3.20.20.80">
    <property type="entry name" value="Glycosidases"/>
    <property type="match status" value="1"/>
</dbReference>
<evidence type="ECO:0000259" key="9">
    <source>
        <dbReference type="SMART" id="SM00237"/>
    </source>
</evidence>
<evidence type="ECO:0000256" key="7">
    <source>
        <dbReference type="ARBA" id="ARBA00023065"/>
    </source>
</evidence>
<comment type="caution">
    <text evidence="10">The sequence shown here is derived from an EMBL/GenBank/DDBJ whole genome shotgun (WGS) entry which is preliminary data.</text>
</comment>
<protein>
    <recommendedName>
        <fullName evidence="9">Calx-beta domain-containing protein</fullName>
    </recommendedName>
</protein>
<feature type="domain" description="Calx-beta" evidence="9">
    <location>
        <begin position="317"/>
        <end position="419"/>
    </location>
</feature>
<keyword evidence="5" id="KW-0378">Hydrolase</keyword>
<dbReference type="InterPro" id="IPR003644">
    <property type="entry name" value="Calx_beta"/>
</dbReference>
<evidence type="ECO:0000313" key="10">
    <source>
        <dbReference type="EMBL" id="GAA4029007.1"/>
    </source>
</evidence>
<reference evidence="11" key="1">
    <citation type="journal article" date="2019" name="Int. J. Syst. Evol. Microbiol.">
        <title>The Global Catalogue of Microorganisms (GCM) 10K type strain sequencing project: providing services to taxonomists for standard genome sequencing and annotation.</title>
        <authorList>
            <consortium name="The Broad Institute Genomics Platform"/>
            <consortium name="The Broad Institute Genome Sequencing Center for Infectious Disease"/>
            <person name="Wu L."/>
            <person name="Ma J."/>
        </authorList>
    </citation>
    <scope>NUCLEOTIDE SEQUENCE [LARGE SCALE GENOMIC DNA]</scope>
    <source>
        <strain evidence="11">JCM 17564</strain>
    </source>
</reference>
<dbReference type="PROSITE" id="PS00330">
    <property type="entry name" value="HEMOLYSIN_CALCIUM"/>
    <property type="match status" value="1"/>
</dbReference>
<evidence type="ECO:0000256" key="4">
    <source>
        <dbReference type="ARBA" id="ARBA00022737"/>
    </source>
</evidence>
<dbReference type="PRINTS" id="PR00313">
    <property type="entry name" value="CABNDNGRPT"/>
</dbReference>
<gene>
    <name evidence="10" type="ORF">GCM10022281_05140</name>
</gene>
<dbReference type="SMART" id="SM00237">
    <property type="entry name" value="Calx_beta"/>
    <property type="match status" value="4"/>
</dbReference>
<feature type="domain" description="Calx-beta" evidence="9">
    <location>
        <begin position="548"/>
        <end position="650"/>
    </location>
</feature>
<keyword evidence="3" id="KW-0732">Signal</keyword>
<evidence type="ECO:0000256" key="3">
    <source>
        <dbReference type="ARBA" id="ARBA00022729"/>
    </source>
</evidence>
<dbReference type="Pfam" id="PF00150">
    <property type="entry name" value="Cellulase"/>
    <property type="match status" value="1"/>
</dbReference>
<evidence type="ECO:0000256" key="6">
    <source>
        <dbReference type="ARBA" id="ARBA00022837"/>
    </source>
</evidence>
<accession>A0ABP7TNL9</accession>
<dbReference type="InterPro" id="IPR018511">
    <property type="entry name" value="Hemolysin-typ_Ca-bd_CS"/>
</dbReference>
<dbReference type="SUPFAM" id="SSF51445">
    <property type="entry name" value="(Trans)glycosidases"/>
    <property type="match status" value="1"/>
</dbReference>
<keyword evidence="6" id="KW-0106">Calcium</keyword>
<keyword evidence="11" id="KW-1185">Reference proteome</keyword>
<dbReference type="RefSeq" id="WP_344695428.1">
    <property type="nucleotide sequence ID" value="NZ_BAABBR010000001.1"/>
</dbReference>
<dbReference type="SUPFAM" id="SSF51120">
    <property type="entry name" value="beta-Roll"/>
    <property type="match status" value="1"/>
</dbReference>
<dbReference type="Pfam" id="PF08548">
    <property type="entry name" value="Peptidase_M10_C"/>
    <property type="match status" value="1"/>
</dbReference>
<dbReference type="SUPFAM" id="SSF141072">
    <property type="entry name" value="CalX-like"/>
    <property type="match status" value="4"/>
</dbReference>
<name>A0ABP7TNL9_9SPHN</name>
<proteinExistence type="predicted"/>
<dbReference type="EMBL" id="BAABBR010000001">
    <property type="protein sequence ID" value="GAA4029007.1"/>
    <property type="molecule type" value="Genomic_DNA"/>
</dbReference>
<keyword evidence="7" id="KW-0813">Transport</keyword>
<sequence>MTIGLNISGGEFNGTGGTADSTYHYPSLSDLQFYNAKGVDLIRVPVVWERLQDSLGGPLDLSGDIALLKQMMVNAASLGMDVIIDLHSYGRYNGIPIGAPGGPTVEQFAAFWKAMATEFKDYPALAGYDLMNEPHDMPTPTTWKTAAQAATDAIRSVDTSNIIYMEGDGWSSAHTWLDNNANMIINDPTGKMIYVAHSYYDNYNQGFYNGSYDQEHAYPTIGVDRLKPFVDWLNANGLKGQVGEFGVPSDDPRWLEVQKITLDYMNAQGLEGIAWGGGTWFATNYKLFTAAPGTADSAYMNLLENYFTKYQDPFGGTTPPPPPPPPPSTGVAPVIALESQGAYENGGFITFTLTRSGDLSAASSVNFATADGSAQAGQDYVASTGTVTFAAGQASATVKIAIIDDTLVEYNESMRLLLSGASNATLKDVMAYGTIISDDTVNTPPSPAAPQVAIADVTANEATGAITFTLTRSGDLSGASSVNFATADGSAIAGSDYVAKSGTVSFAAGAATATVTVTLVNDTLVEGNETLLLNLTGGSNATIADNQAVGTIVSDDLAPAPVKPSVAVNDVTANEANGTLTFTLTRTGDLSAASSVNFATADGTALAGSDYVARSGTASFAAGAATATVTINLVNDTLVEGNETLLLNLAGGSNITIADAQGVGTIVSDDVAPPPPTGIAPSISVDGSGVGESEGLLTFTLTRSGDLSAASTVNYATADGSAQAGLDYVAAAGTITFAAGQATAIVKVAVIDDALVEYNESFRLVLSGGSNATIANGQAYATIVNDDTATSASTLVLKGTDLAETITGSGAKETIFGLGGNDVINGGGGGDQLVGGLGNDTFVFDTSATANGQKVLDFTVGADKLDFTKFDASTLATGVQKFTWIDEAAFGSQAGQLRQYDAGGHHYVAGDTNGDGVADFTIEVMGVTHLSASDLFL</sequence>
<dbReference type="InterPro" id="IPR051171">
    <property type="entry name" value="CaCA"/>
</dbReference>
<feature type="domain" description="Calx-beta" evidence="9">
    <location>
        <begin position="439"/>
        <end position="536"/>
    </location>
</feature>
<evidence type="ECO:0000256" key="2">
    <source>
        <dbReference type="ARBA" id="ARBA00022525"/>
    </source>
</evidence>
<dbReference type="InterPro" id="IPR038081">
    <property type="entry name" value="CalX-like_sf"/>
</dbReference>
<dbReference type="Proteomes" id="UP001424459">
    <property type="component" value="Unassembled WGS sequence"/>
</dbReference>
<dbReference type="InterPro" id="IPR011049">
    <property type="entry name" value="Serralysin-like_metalloprot_C"/>
</dbReference>
<evidence type="ECO:0000256" key="8">
    <source>
        <dbReference type="ARBA" id="ARBA00023295"/>
    </source>
</evidence>
<dbReference type="PANTHER" id="PTHR11878:SF65">
    <property type="entry name" value="NA_CA-EXCHANGE PROTEIN, ISOFORM G"/>
    <property type="match status" value="1"/>
</dbReference>
<dbReference type="Pfam" id="PF03160">
    <property type="entry name" value="Calx-beta"/>
    <property type="match status" value="4"/>
</dbReference>
<dbReference type="Gene3D" id="2.150.10.10">
    <property type="entry name" value="Serralysin-like metalloprotease, C-terminal"/>
    <property type="match status" value="1"/>
</dbReference>
<keyword evidence="4" id="KW-0677">Repeat</keyword>